<organism evidence="2">
    <name type="scientific">marine sediment metagenome</name>
    <dbReference type="NCBI Taxonomy" id="412755"/>
    <lineage>
        <taxon>unclassified sequences</taxon>
        <taxon>metagenomes</taxon>
        <taxon>ecological metagenomes</taxon>
    </lineage>
</organism>
<evidence type="ECO:0000256" key="1">
    <source>
        <dbReference type="SAM" id="Phobius"/>
    </source>
</evidence>
<feature type="transmembrane region" description="Helical" evidence="1">
    <location>
        <begin position="13"/>
        <end position="34"/>
    </location>
</feature>
<comment type="caution">
    <text evidence="2">The sequence shown here is derived from an EMBL/GenBank/DDBJ whole genome shotgun (WGS) entry which is preliminary data.</text>
</comment>
<accession>A0A0F9MTW2</accession>
<keyword evidence="1" id="KW-0472">Membrane</keyword>
<dbReference type="AlphaFoldDB" id="A0A0F9MTW2"/>
<keyword evidence="1" id="KW-0812">Transmembrane</keyword>
<keyword evidence="1" id="KW-1133">Transmembrane helix</keyword>
<protein>
    <submittedName>
        <fullName evidence="2">Uncharacterized protein</fullName>
    </submittedName>
</protein>
<name>A0A0F9MTW2_9ZZZZ</name>
<evidence type="ECO:0000313" key="2">
    <source>
        <dbReference type="EMBL" id="KKN02787.1"/>
    </source>
</evidence>
<sequence length="127" mass="14749">MEPLLFLTGKPTVWTWITDVTPWIITAIGTIIAWNKDFIATKFSKKTNTLELHSTKESIESQALQNVEATVNIYRGMVTDLKTNITELKTELLELKDFIREQKEFIARQSKSLSYYEKKHGKIIEEK</sequence>
<reference evidence="2" key="1">
    <citation type="journal article" date="2015" name="Nature">
        <title>Complex archaea that bridge the gap between prokaryotes and eukaryotes.</title>
        <authorList>
            <person name="Spang A."/>
            <person name="Saw J.H."/>
            <person name="Jorgensen S.L."/>
            <person name="Zaremba-Niedzwiedzka K."/>
            <person name="Martijn J."/>
            <person name="Lind A.E."/>
            <person name="van Eijk R."/>
            <person name="Schleper C."/>
            <person name="Guy L."/>
            <person name="Ettema T.J."/>
        </authorList>
    </citation>
    <scope>NUCLEOTIDE SEQUENCE</scope>
</reference>
<gene>
    <name evidence="2" type="ORF">LCGC14_1114250</name>
</gene>
<proteinExistence type="predicted"/>
<dbReference type="EMBL" id="LAZR01005107">
    <property type="protein sequence ID" value="KKN02787.1"/>
    <property type="molecule type" value="Genomic_DNA"/>
</dbReference>